<comment type="caution">
    <text evidence="1">The sequence shown here is derived from an EMBL/GenBank/DDBJ whole genome shotgun (WGS) entry which is preliminary data.</text>
</comment>
<evidence type="ECO:0000313" key="1">
    <source>
        <dbReference type="EMBL" id="CAG8558973.1"/>
    </source>
</evidence>
<feature type="non-terminal residue" evidence="1">
    <location>
        <position position="1"/>
    </location>
</feature>
<sequence length="98" mass="11243">NNRPIKSLSSFTECQKLACDDSKAMLHLGWRRYSDQDMGERKKLNGITKPVDTVDILIIDNSNTSDINIVHKNDEINVDNFSTNSTKKIDIDEVLRKY</sequence>
<proteinExistence type="predicted"/>
<dbReference type="EMBL" id="CAJVPY010002388">
    <property type="protein sequence ID" value="CAG8558973.1"/>
    <property type="molecule type" value="Genomic_DNA"/>
</dbReference>
<protein>
    <submittedName>
        <fullName evidence="1">22913_t:CDS:1</fullName>
    </submittedName>
</protein>
<reference evidence="1" key="1">
    <citation type="submission" date="2021-06" db="EMBL/GenBank/DDBJ databases">
        <authorList>
            <person name="Kallberg Y."/>
            <person name="Tangrot J."/>
            <person name="Rosling A."/>
        </authorList>
    </citation>
    <scope>NUCLEOTIDE SEQUENCE</scope>
    <source>
        <strain evidence="1">MA453B</strain>
    </source>
</reference>
<evidence type="ECO:0000313" key="2">
    <source>
        <dbReference type="Proteomes" id="UP000789405"/>
    </source>
</evidence>
<name>A0A9N9BAJ3_9GLOM</name>
<gene>
    <name evidence="1" type="ORF">DERYTH_LOCUS5641</name>
</gene>
<organism evidence="1 2">
    <name type="scientific">Dentiscutata erythropus</name>
    <dbReference type="NCBI Taxonomy" id="1348616"/>
    <lineage>
        <taxon>Eukaryota</taxon>
        <taxon>Fungi</taxon>
        <taxon>Fungi incertae sedis</taxon>
        <taxon>Mucoromycota</taxon>
        <taxon>Glomeromycotina</taxon>
        <taxon>Glomeromycetes</taxon>
        <taxon>Diversisporales</taxon>
        <taxon>Gigasporaceae</taxon>
        <taxon>Dentiscutata</taxon>
    </lineage>
</organism>
<dbReference type="AlphaFoldDB" id="A0A9N9BAJ3"/>
<keyword evidence="2" id="KW-1185">Reference proteome</keyword>
<accession>A0A9N9BAJ3</accession>
<feature type="non-terminal residue" evidence="1">
    <location>
        <position position="98"/>
    </location>
</feature>
<dbReference type="Proteomes" id="UP000789405">
    <property type="component" value="Unassembled WGS sequence"/>
</dbReference>